<proteinExistence type="predicted"/>
<comment type="subcellular location">
    <subcellularLocation>
        <location evidence="1">Membrane</location>
        <topology evidence="1">Single-pass type I membrane protein</topology>
    </subcellularLocation>
</comment>
<evidence type="ECO:0000256" key="2">
    <source>
        <dbReference type="ARBA" id="ARBA00022692"/>
    </source>
</evidence>
<name>A0A498KNG5_MALDO</name>
<dbReference type="GO" id="GO:0016020">
    <property type="term" value="C:membrane"/>
    <property type="evidence" value="ECO:0007669"/>
    <property type="project" value="UniProtKB-SubCell"/>
</dbReference>
<dbReference type="PANTHER" id="PTHR48063">
    <property type="entry name" value="LRR RECEPTOR-LIKE KINASE"/>
    <property type="match status" value="1"/>
</dbReference>
<reference evidence="8 9" key="1">
    <citation type="submission" date="2018-10" db="EMBL/GenBank/DDBJ databases">
        <title>A high-quality apple genome assembly.</title>
        <authorList>
            <person name="Hu J."/>
        </authorList>
    </citation>
    <scope>NUCLEOTIDE SEQUENCE [LARGE SCALE GENOMIC DNA]</scope>
    <source>
        <strain evidence="9">cv. HFTH1</strain>
        <tissue evidence="8">Young leaf</tissue>
    </source>
</reference>
<keyword evidence="3" id="KW-0732">Signal</keyword>
<evidence type="ECO:0000313" key="8">
    <source>
        <dbReference type="EMBL" id="RXI08671.1"/>
    </source>
</evidence>
<comment type="caution">
    <text evidence="8">The sequence shown here is derived from an EMBL/GenBank/DDBJ whole genome shotgun (WGS) entry which is preliminary data.</text>
</comment>
<evidence type="ECO:0000313" key="9">
    <source>
        <dbReference type="Proteomes" id="UP000290289"/>
    </source>
</evidence>
<dbReference type="STRING" id="3750.A0A498KNG5"/>
<sequence>MYVLGTDLSLDKLCELIHLDLSHNRFHGSVSEVFESLSGCSSFRIESLLLGSNNLSGHLTEHVEKFKRIIHLDLSCNSISGLILESLGNLSHLTRLLISHNQFKGALPEGIGQLGMLTDFDISYNFLQGIGSAHALDANNARGLASSFSTSAFMVGLLASRA</sequence>
<evidence type="ECO:0000256" key="6">
    <source>
        <dbReference type="ARBA" id="ARBA00023170"/>
    </source>
</evidence>
<keyword evidence="7" id="KW-0325">Glycoprotein</keyword>
<dbReference type="InterPro" id="IPR032675">
    <property type="entry name" value="LRR_dom_sf"/>
</dbReference>
<dbReference type="PANTHER" id="PTHR48063:SF100">
    <property type="entry name" value="RECEPTOR-LIKE PROTEIN EIX2"/>
    <property type="match status" value="1"/>
</dbReference>
<keyword evidence="4" id="KW-1133">Transmembrane helix</keyword>
<dbReference type="SUPFAM" id="SSF52058">
    <property type="entry name" value="L domain-like"/>
    <property type="match status" value="1"/>
</dbReference>
<dbReference type="EMBL" id="RDQH01000327">
    <property type="protein sequence ID" value="RXI08671.1"/>
    <property type="molecule type" value="Genomic_DNA"/>
</dbReference>
<dbReference type="Pfam" id="PF00560">
    <property type="entry name" value="LRR_1"/>
    <property type="match status" value="1"/>
</dbReference>
<evidence type="ECO:0000256" key="1">
    <source>
        <dbReference type="ARBA" id="ARBA00004479"/>
    </source>
</evidence>
<keyword evidence="9" id="KW-1185">Reference proteome</keyword>
<keyword evidence="2" id="KW-0812">Transmembrane</keyword>
<protein>
    <submittedName>
        <fullName evidence="8">Uncharacterized protein</fullName>
    </submittedName>
</protein>
<gene>
    <name evidence="8" type="ORF">DVH24_022815</name>
</gene>
<dbReference type="InterPro" id="IPR046956">
    <property type="entry name" value="RLP23-like"/>
</dbReference>
<dbReference type="Pfam" id="PF13855">
    <property type="entry name" value="LRR_8"/>
    <property type="match status" value="1"/>
</dbReference>
<evidence type="ECO:0000256" key="5">
    <source>
        <dbReference type="ARBA" id="ARBA00023136"/>
    </source>
</evidence>
<accession>A0A498KNG5</accession>
<dbReference type="Proteomes" id="UP000290289">
    <property type="component" value="Chromosome 1"/>
</dbReference>
<organism evidence="8 9">
    <name type="scientific">Malus domestica</name>
    <name type="common">Apple</name>
    <name type="synonym">Pyrus malus</name>
    <dbReference type="NCBI Taxonomy" id="3750"/>
    <lineage>
        <taxon>Eukaryota</taxon>
        <taxon>Viridiplantae</taxon>
        <taxon>Streptophyta</taxon>
        <taxon>Embryophyta</taxon>
        <taxon>Tracheophyta</taxon>
        <taxon>Spermatophyta</taxon>
        <taxon>Magnoliopsida</taxon>
        <taxon>eudicotyledons</taxon>
        <taxon>Gunneridae</taxon>
        <taxon>Pentapetalae</taxon>
        <taxon>rosids</taxon>
        <taxon>fabids</taxon>
        <taxon>Rosales</taxon>
        <taxon>Rosaceae</taxon>
        <taxon>Amygdaloideae</taxon>
        <taxon>Maleae</taxon>
        <taxon>Malus</taxon>
    </lineage>
</organism>
<evidence type="ECO:0000256" key="7">
    <source>
        <dbReference type="ARBA" id="ARBA00023180"/>
    </source>
</evidence>
<dbReference type="AlphaFoldDB" id="A0A498KNG5"/>
<dbReference type="Gene3D" id="3.80.10.10">
    <property type="entry name" value="Ribonuclease Inhibitor"/>
    <property type="match status" value="1"/>
</dbReference>
<dbReference type="InterPro" id="IPR001611">
    <property type="entry name" value="Leu-rich_rpt"/>
</dbReference>
<keyword evidence="5" id="KW-0472">Membrane</keyword>
<evidence type="ECO:0000256" key="4">
    <source>
        <dbReference type="ARBA" id="ARBA00022989"/>
    </source>
</evidence>
<keyword evidence="6" id="KW-0675">Receptor</keyword>
<evidence type="ECO:0000256" key="3">
    <source>
        <dbReference type="ARBA" id="ARBA00022729"/>
    </source>
</evidence>